<dbReference type="EMBL" id="JACAZH010000013">
    <property type="protein sequence ID" value="KAF7351222.1"/>
    <property type="molecule type" value="Genomic_DNA"/>
</dbReference>
<evidence type="ECO:0000313" key="9">
    <source>
        <dbReference type="Proteomes" id="UP000623467"/>
    </source>
</evidence>
<accession>A0A8H7CWY6</accession>
<protein>
    <submittedName>
        <fullName evidence="8">Uncharacterized protein</fullName>
    </submittedName>
</protein>
<evidence type="ECO:0000256" key="4">
    <source>
        <dbReference type="ARBA" id="ARBA00022692"/>
    </source>
</evidence>
<comment type="caution">
    <text evidence="8">The sequence shown here is derived from an EMBL/GenBank/DDBJ whole genome shotgun (WGS) entry which is preliminary data.</text>
</comment>
<proteinExistence type="inferred from homology"/>
<comment type="similarity">
    <text evidence="2">Belongs to the major facilitator superfamily.</text>
</comment>
<evidence type="ECO:0000256" key="2">
    <source>
        <dbReference type="ARBA" id="ARBA00008335"/>
    </source>
</evidence>
<evidence type="ECO:0000256" key="6">
    <source>
        <dbReference type="ARBA" id="ARBA00023136"/>
    </source>
</evidence>
<evidence type="ECO:0000256" key="7">
    <source>
        <dbReference type="SAM" id="Phobius"/>
    </source>
</evidence>
<evidence type="ECO:0000256" key="5">
    <source>
        <dbReference type="ARBA" id="ARBA00022989"/>
    </source>
</evidence>
<feature type="transmembrane region" description="Helical" evidence="7">
    <location>
        <begin position="20"/>
        <end position="46"/>
    </location>
</feature>
<dbReference type="Proteomes" id="UP000623467">
    <property type="component" value="Unassembled WGS sequence"/>
</dbReference>
<gene>
    <name evidence="8" type="ORF">MSAN_01553600</name>
</gene>
<keyword evidence="6 7" id="KW-0472">Membrane</keyword>
<evidence type="ECO:0000256" key="1">
    <source>
        <dbReference type="ARBA" id="ARBA00004127"/>
    </source>
</evidence>
<keyword evidence="3" id="KW-0813">Transport</keyword>
<dbReference type="GO" id="GO:0012505">
    <property type="term" value="C:endomembrane system"/>
    <property type="evidence" value="ECO:0007669"/>
    <property type="project" value="UniProtKB-SubCell"/>
</dbReference>
<reference evidence="8" key="1">
    <citation type="submission" date="2020-05" db="EMBL/GenBank/DDBJ databases">
        <title>Mycena genomes resolve the evolution of fungal bioluminescence.</title>
        <authorList>
            <person name="Tsai I.J."/>
        </authorList>
    </citation>
    <scope>NUCLEOTIDE SEQUENCE</scope>
    <source>
        <strain evidence="8">160909Yilan</strain>
    </source>
</reference>
<evidence type="ECO:0000313" key="8">
    <source>
        <dbReference type="EMBL" id="KAF7351222.1"/>
    </source>
</evidence>
<dbReference type="GO" id="GO:0016020">
    <property type="term" value="C:membrane"/>
    <property type="evidence" value="ECO:0007669"/>
    <property type="project" value="TreeGrafter"/>
</dbReference>
<dbReference type="PANTHER" id="PTHR23514:SF3">
    <property type="entry name" value="BYPASS OF STOP CODON PROTEIN 6"/>
    <property type="match status" value="1"/>
</dbReference>
<dbReference type="InterPro" id="IPR036259">
    <property type="entry name" value="MFS_trans_sf"/>
</dbReference>
<evidence type="ECO:0000256" key="3">
    <source>
        <dbReference type="ARBA" id="ARBA00022448"/>
    </source>
</evidence>
<dbReference type="InterPro" id="IPR051788">
    <property type="entry name" value="MFS_Transporter"/>
</dbReference>
<dbReference type="OrthoDB" id="413079at2759"/>
<keyword evidence="4 7" id="KW-0812">Transmembrane</keyword>
<keyword evidence="9" id="KW-1185">Reference proteome</keyword>
<sequence>MHLPGSAGPLIPRIQKVYHVNFAVVSLMFVFACVGFIGGAMINVPLTDRLGFGKMLTLGRFFHSPFSAIC</sequence>
<dbReference type="SUPFAM" id="SSF103473">
    <property type="entry name" value="MFS general substrate transporter"/>
    <property type="match status" value="1"/>
</dbReference>
<organism evidence="8 9">
    <name type="scientific">Mycena sanguinolenta</name>
    <dbReference type="NCBI Taxonomy" id="230812"/>
    <lineage>
        <taxon>Eukaryota</taxon>
        <taxon>Fungi</taxon>
        <taxon>Dikarya</taxon>
        <taxon>Basidiomycota</taxon>
        <taxon>Agaricomycotina</taxon>
        <taxon>Agaricomycetes</taxon>
        <taxon>Agaricomycetidae</taxon>
        <taxon>Agaricales</taxon>
        <taxon>Marasmiineae</taxon>
        <taxon>Mycenaceae</taxon>
        <taxon>Mycena</taxon>
    </lineage>
</organism>
<dbReference type="AlphaFoldDB" id="A0A8H7CWY6"/>
<comment type="subcellular location">
    <subcellularLocation>
        <location evidence="1">Endomembrane system</location>
        <topology evidence="1">Multi-pass membrane protein</topology>
    </subcellularLocation>
</comment>
<keyword evidence="5 7" id="KW-1133">Transmembrane helix</keyword>
<name>A0A8H7CWY6_9AGAR</name>
<dbReference type="PANTHER" id="PTHR23514">
    <property type="entry name" value="BYPASS OF STOP CODON PROTEIN 6"/>
    <property type="match status" value="1"/>
</dbReference>